<evidence type="ECO:0000256" key="7">
    <source>
        <dbReference type="RuleBase" id="RU363032"/>
    </source>
</evidence>
<keyword evidence="5 7" id="KW-1133">Transmembrane helix</keyword>
<protein>
    <submittedName>
        <fullName evidence="9">Binding-protein-dependent transport system inner membrane protein</fullName>
    </submittedName>
</protein>
<evidence type="ECO:0000256" key="5">
    <source>
        <dbReference type="ARBA" id="ARBA00022989"/>
    </source>
</evidence>
<dbReference type="GeneID" id="92962792"/>
<keyword evidence="2 7" id="KW-0813">Transport</keyword>
<feature type="transmembrane region" description="Helical" evidence="7">
    <location>
        <begin position="76"/>
        <end position="100"/>
    </location>
</feature>
<gene>
    <name evidence="9" type="ORF">BT1A1_3401</name>
</gene>
<feature type="transmembrane region" description="Helical" evidence="7">
    <location>
        <begin position="145"/>
        <end position="164"/>
    </location>
</feature>
<evidence type="ECO:0000259" key="8">
    <source>
        <dbReference type="PROSITE" id="PS50928"/>
    </source>
</evidence>
<evidence type="ECO:0000256" key="4">
    <source>
        <dbReference type="ARBA" id="ARBA00022692"/>
    </source>
</evidence>
<dbReference type="PANTHER" id="PTHR43744:SF8">
    <property type="entry name" value="SN-GLYCEROL-3-PHOSPHATE TRANSPORT SYSTEM PERMEASE PROTEIN UGPE"/>
    <property type="match status" value="1"/>
</dbReference>
<dbReference type="PATRIC" id="fig|35841.6.peg.75"/>
<evidence type="ECO:0000313" key="9">
    <source>
        <dbReference type="EMBL" id="CEE03182.1"/>
    </source>
</evidence>
<evidence type="ECO:0000313" key="10">
    <source>
        <dbReference type="Proteomes" id="UP000040576"/>
    </source>
</evidence>
<feature type="domain" description="ABC transmembrane type-1" evidence="8">
    <location>
        <begin position="74"/>
        <end position="264"/>
    </location>
</feature>
<dbReference type="Pfam" id="PF00528">
    <property type="entry name" value="BPD_transp_1"/>
    <property type="match status" value="1"/>
</dbReference>
<dbReference type="eggNOG" id="COG0395">
    <property type="taxonomic scope" value="Bacteria"/>
</dbReference>
<dbReference type="AlphaFoldDB" id="A0A090IZK1"/>
<keyword evidence="6 7" id="KW-0472">Membrane</keyword>
<keyword evidence="4 7" id="KW-0812">Transmembrane</keyword>
<proteinExistence type="inferred from homology"/>
<feature type="transmembrane region" description="Helical" evidence="7">
    <location>
        <begin position="185"/>
        <end position="210"/>
    </location>
</feature>
<feature type="transmembrane region" description="Helical" evidence="7">
    <location>
        <begin position="109"/>
        <end position="133"/>
    </location>
</feature>
<dbReference type="InterPro" id="IPR035906">
    <property type="entry name" value="MetI-like_sf"/>
</dbReference>
<dbReference type="InterPro" id="IPR000515">
    <property type="entry name" value="MetI-like"/>
</dbReference>
<accession>A0A090IZK1</accession>
<name>A0A090IZK1_9BACI</name>
<dbReference type="STRING" id="35841.B4167_1248"/>
<evidence type="ECO:0000256" key="6">
    <source>
        <dbReference type="ARBA" id="ARBA00023136"/>
    </source>
</evidence>
<dbReference type="CDD" id="cd06261">
    <property type="entry name" value="TM_PBP2"/>
    <property type="match status" value="1"/>
</dbReference>
<dbReference type="KEGG" id="bthv:CQJ30_18505"/>
<feature type="transmembrane region" description="Helical" evidence="7">
    <location>
        <begin position="12"/>
        <end position="33"/>
    </location>
</feature>
<organism evidence="9 10">
    <name type="scientific">Caldibacillus thermoamylovorans</name>
    <dbReference type="NCBI Taxonomy" id="35841"/>
    <lineage>
        <taxon>Bacteria</taxon>
        <taxon>Bacillati</taxon>
        <taxon>Bacillota</taxon>
        <taxon>Bacilli</taxon>
        <taxon>Bacillales</taxon>
        <taxon>Bacillaceae</taxon>
        <taxon>Caldibacillus</taxon>
    </lineage>
</organism>
<dbReference type="SUPFAM" id="SSF161098">
    <property type="entry name" value="MetI-like"/>
    <property type="match status" value="1"/>
</dbReference>
<dbReference type="RefSeq" id="WP_034773350.1">
    <property type="nucleotide sequence ID" value="NZ_CCRF01000102.1"/>
</dbReference>
<dbReference type="PANTHER" id="PTHR43744">
    <property type="entry name" value="ABC TRANSPORTER PERMEASE PROTEIN MG189-RELATED-RELATED"/>
    <property type="match status" value="1"/>
</dbReference>
<dbReference type="GO" id="GO:0005886">
    <property type="term" value="C:plasma membrane"/>
    <property type="evidence" value="ECO:0007669"/>
    <property type="project" value="UniProtKB-SubCell"/>
</dbReference>
<dbReference type="Gene3D" id="1.10.3720.10">
    <property type="entry name" value="MetI-like"/>
    <property type="match status" value="1"/>
</dbReference>
<keyword evidence="10" id="KW-1185">Reference proteome</keyword>
<sequence length="279" mass="31349">MNATKKRTNSLVITIVLFILALAFLAPIFLIFINSFKGKLFISEDVFSFPNSKTFVGLENYIRGIDTVNFWNSFGLSLFITVFSVAVIVLCTAMTAWYIVRVKNKFTNFLYYMFVFSMIVPFQMVMFTLTWFANRLHLDNPVGIIIVYLGFGAGLSVFMFTGFVKAIPLEIEEAAIIDGCGPIRTFFLIVLPMLKPTAVTVAILNAMWIWNDYLLPYLLLGTNYKTIPISIQYLQGSYGNTDYGSLMALLVLSIVPVIIFYLACQKHVIKSITAGSVKG</sequence>
<dbReference type="Proteomes" id="UP000040576">
    <property type="component" value="Unassembled WGS sequence"/>
</dbReference>
<reference evidence="9 10" key="1">
    <citation type="submission" date="2014-07" db="EMBL/GenBank/DDBJ databases">
        <authorList>
            <person name="Wibberg Daniel"/>
        </authorList>
    </citation>
    <scope>NUCLEOTIDE SEQUENCE [LARGE SCALE GENOMIC DNA]</scope>
</reference>
<evidence type="ECO:0000256" key="3">
    <source>
        <dbReference type="ARBA" id="ARBA00022475"/>
    </source>
</evidence>
<comment type="similarity">
    <text evidence="7">Belongs to the binding-protein-dependent transport system permease family.</text>
</comment>
<evidence type="ECO:0000256" key="2">
    <source>
        <dbReference type="ARBA" id="ARBA00022448"/>
    </source>
</evidence>
<feature type="transmembrane region" description="Helical" evidence="7">
    <location>
        <begin position="243"/>
        <end position="263"/>
    </location>
</feature>
<evidence type="ECO:0000256" key="1">
    <source>
        <dbReference type="ARBA" id="ARBA00004651"/>
    </source>
</evidence>
<dbReference type="GO" id="GO:0055085">
    <property type="term" value="P:transmembrane transport"/>
    <property type="evidence" value="ECO:0007669"/>
    <property type="project" value="InterPro"/>
</dbReference>
<keyword evidence="3" id="KW-1003">Cell membrane</keyword>
<comment type="subcellular location">
    <subcellularLocation>
        <location evidence="1 7">Cell membrane</location>
        <topology evidence="1 7">Multi-pass membrane protein</topology>
    </subcellularLocation>
</comment>
<dbReference type="PROSITE" id="PS50928">
    <property type="entry name" value="ABC_TM1"/>
    <property type="match status" value="1"/>
</dbReference>
<dbReference type="EMBL" id="CCRF01000102">
    <property type="protein sequence ID" value="CEE03182.1"/>
    <property type="molecule type" value="Genomic_DNA"/>
</dbReference>